<dbReference type="EMBL" id="ML735046">
    <property type="protein sequence ID" value="KAB8200366.1"/>
    <property type="molecule type" value="Genomic_DNA"/>
</dbReference>
<dbReference type="Proteomes" id="UP000326532">
    <property type="component" value="Unassembled WGS sequence"/>
</dbReference>
<dbReference type="VEuPathDB" id="FungiDB:BDV34DRAFT_205038"/>
<keyword evidence="3" id="KW-1185">Reference proteome</keyword>
<evidence type="ECO:0000313" key="3">
    <source>
        <dbReference type="Proteomes" id="UP000326532"/>
    </source>
</evidence>
<proteinExistence type="predicted"/>
<accession>A0A5N6D524</accession>
<protein>
    <submittedName>
        <fullName evidence="2">Uncharacterized protein</fullName>
    </submittedName>
</protein>
<dbReference type="AlphaFoldDB" id="A0A5N6D524"/>
<organism evidence="2 3">
    <name type="scientific">Aspergillus parasiticus</name>
    <dbReference type="NCBI Taxonomy" id="5067"/>
    <lineage>
        <taxon>Eukaryota</taxon>
        <taxon>Fungi</taxon>
        <taxon>Dikarya</taxon>
        <taxon>Ascomycota</taxon>
        <taxon>Pezizomycotina</taxon>
        <taxon>Eurotiomycetes</taxon>
        <taxon>Eurotiomycetidae</taxon>
        <taxon>Eurotiales</taxon>
        <taxon>Aspergillaceae</taxon>
        <taxon>Aspergillus</taxon>
        <taxon>Aspergillus subgen. Circumdati</taxon>
    </lineage>
</organism>
<sequence length="64" mass="7077">MNGTILPKKVRDLGATAAQPQHDSPPCDRSDRSRLAFPSPSTPCFMHKRSILCVTVRSPDRSEL</sequence>
<gene>
    <name evidence="2" type="ORF">BDV34DRAFT_205038</name>
</gene>
<evidence type="ECO:0000256" key="1">
    <source>
        <dbReference type="SAM" id="MobiDB-lite"/>
    </source>
</evidence>
<evidence type="ECO:0000313" key="2">
    <source>
        <dbReference type="EMBL" id="KAB8200366.1"/>
    </source>
</evidence>
<feature type="compositionally biased region" description="Basic and acidic residues" evidence="1">
    <location>
        <begin position="25"/>
        <end position="34"/>
    </location>
</feature>
<reference evidence="2 3" key="1">
    <citation type="submission" date="2019-04" db="EMBL/GenBank/DDBJ databases">
        <title>Fungal friends and foes A comparative genomics study of 23 Aspergillus species from section Flavi.</title>
        <authorList>
            <consortium name="DOE Joint Genome Institute"/>
            <person name="Kjaerbolling I."/>
            <person name="Vesth T.C."/>
            <person name="Frisvad J.C."/>
            <person name="Nybo J.L."/>
            <person name="Theobald S."/>
            <person name="Kildgaard S."/>
            <person name="Petersen T.I."/>
            <person name="Kuo A."/>
            <person name="Sato A."/>
            <person name="Lyhne E.K."/>
            <person name="Kogle M.E."/>
            <person name="Wiebenga A."/>
            <person name="Kun R.S."/>
            <person name="Lubbers R.J."/>
            <person name="Makela M.R."/>
            <person name="Barry K."/>
            <person name="Chovatia M."/>
            <person name="Clum A."/>
            <person name="Daum C."/>
            <person name="Haridas S."/>
            <person name="He G."/>
            <person name="LaButti K."/>
            <person name="Lipzen A."/>
            <person name="Mondo S."/>
            <person name="Pangilinan J."/>
            <person name="Riley R."/>
            <person name="Salamov A."/>
            <person name="Simmons B.A."/>
            <person name="Magnuson J.K."/>
            <person name="Henrissat B."/>
            <person name="Mortensen U.H."/>
            <person name="Larsen T.O."/>
            <person name="De vries R.P."/>
            <person name="Grigoriev I.V."/>
            <person name="Machida M."/>
            <person name="Baker S.E."/>
            <person name="Andersen M.R."/>
        </authorList>
    </citation>
    <scope>NUCLEOTIDE SEQUENCE [LARGE SCALE GENOMIC DNA]</scope>
    <source>
        <strain evidence="2 3">CBS 117618</strain>
    </source>
</reference>
<name>A0A5N6D524_ASPPA</name>
<feature type="region of interest" description="Disordered" evidence="1">
    <location>
        <begin position="1"/>
        <end position="35"/>
    </location>
</feature>